<reference evidence="1 2" key="1">
    <citation type="journal article" date="2020" name="Nature">
        <title>Six reference-quality genomes reveal evolution of bat adaptations.</title>
        <authorList>
            <person name="Jebb D."/>
            <person name="Huang Z."/>
            <person name="Pippel M."/>
            <person name="Hughes G.M."/>
            <person name="Lavrichenko K."/>
            <person name="Devanna P."/>
            <person name="Winkler S."/>
            <person name="Jermiin L.S."/>
            <person name="Skirmuntt E.C."/>
            <person name="Katzourakis A."/>
            <person name="Burkitt-Gray L."/>
            <person name="Ray D.A."/>
            <person name="Sullivan K.A.M."/>
            <person name="Roscito J.G."/>
            <person name="Kirilenko B.M."/>
            <person name="Davalos L.M."/>
            <person name="Corthals A.P."/>
            <person name="Power M.L."/>
            <person name="Jones G."/>
            <person name="Ransome R.D."/>
            <person name="Dechmann D.K.N."/>
            <person name="Locatelli A.G."/>
            <person name="Puechmaille S.J."/>
            <person name="Fedrigo O."/>
            <person name="Jarvis E.D."/>
            <person name="Hiller M."/>
            <person name="Vernes S.C."/>
            <person name="Myers E.W."/>
            <person name="Teeling E.C."/>
        </authorList>
    </citation>
    <scope>NUCLEOTIDE SEQUENCE [LARGE SCALE GENOMIC DNA]</scope>
    <source>
        <strain evidence="1">Bat1K_MPI-CBG_1</strain>
    </source>
</reference>
<gene>
    <name evidence="1" type="ORF">HJG60_017386</name>
</gene>
<evidence type="ECO:0000313" key="1">
    <source>
        <dbReference type="EMBL" id="KAF6106211.1"/>
    </source>
</evidence>
<protein>
    <submittedName>
        <fullName evidence="1">Solute carrier family 22 member 11</fullName>
    </submittedName>
</protein>
<sequence length="96" mass="10738">MSPGNPDRALQELRNVARINGVRDAKKTLTTEVLMCAMEEAVASARAFQSPLDRFRVPTLCRRSCCLLSVGPEGARVASNLLKRKIKRTSRHWNTD</sequence>
<dbReference type="EMBL" id="JABVXQ010000006">
    <property type="protein sequence ID" value="KAF6106211.1"/>
    <property type="molecule type" value="Genomic_DNA"/>
</dbReference>
<name>A0A834E6X5_9CHIR</name>
<proteinExistence type="predicted"/>
<accession>A0A834E6X5</accession>
<dbReference type="AlphaFoldDB" id="A0A834E6X5"/>
<comment type="caution">
    <text evidence="1">The sequence shown here is derived from an EMBL/GenBank/DDBJ whole genome shotgun (WGS) entry which is preliminary data.</text>
</comment>
<dbReference type="Proteomes" id="UP000664940">
    <property type="component" value="Unassembled WGS sequence"/>
</dbReference>
<organism evidence="1 2">
    <name type="scientific">Phyllostomus discolor</name>
    <name type="common">pale spear-nosed bat</name>
    <dbReference type="NCBI Taxonomy" id="89673"/>
    <lineage>
        <taxon>Eukaryota</taxon>
        <taxon>Metazoa</taxon>
        <taxon>Chordata</taxon>
        <taxon>Craniata</taxon>
        <taxon>Vertebrata</taxon>
        <taxon>Euteleostomi</taxon>
        <taxon>Mammalia</taxon>
        <taxon>Eutheria</taxon>
        <taxon>Laurasiatheria</taxon>
        <taxon>Chiroptera</taxon>
        <taxon>Yangochiroptera</taxon>
        <taxon>Phyllostomidae</taxon>
        <taxon>Phyllostominae</taxon>
        <taxon>Phyllostomus</taxon>
    </lineage>
</organism>
<evidence type="ECO:0000313" key="2">
    <source>
        <dbReference type="Proteomes" id="UP000664940"/>
    </source>
</evidence>